<keyword evidence="2" id="KW-1185">Reference proteome</keyword>
<dbReference type="Proteomes" id="UP001596135">
    <property type="component" value="Unassembled WGS sequence"/>
</dbReference>
<sequence>MLALTWLAAGCTPADPDDAPQVETHTRSGCGPLTPARVAGPVPAYVEGGVDRFPNDHAACAATWLGVARTGFVAQGVAVRGHAAWVSGFDGDGREGHLWCTVVRTDLRTGIAQDRRVLRDVPLPEGTRSCRHAGGITVDDHGLWLVEAARLWLLDPETLDVEHSWSLQGGVRGSFAVVDDDGRLGVGAYRSARRGWLDWLDPDALVAGSATVIDERDVLDHVVGPSHAQGVFWGRLGSRQPGLWWARSNTRCGVLVGASGRRGFVPGAEGMAPAGRDGMWVVSESGSRRYQEAGGRPVVPTLVRLDVADVRSWQRPECSI</sequence>
<accession>A0ABW1LFU4</accession>
<dbReference type="EMBL" id="JBHSRJ010000002">
    <property type="protein sequence ID" value="MFC6042324.1"/>
    <property type="molecule type" value="Genomic_DNA"/>
</dbReference>
<name>A0ABW1LFU4_9ACTN</name>
<proteinExistence type="predicted"/>
<organism evidence="1 2">
    <name type="scientific">Nocardioides hankookensis</name>
    <dbReference type="NCBI Taxonomy" id="443157"/>
    <lineage>
        <taxon>Bacteria</taxon>
        <taxon>Bacillati</taxon>
        <taxon>Actinomycetota</taxon>
        <taxon>Actinomycetes</taxon>
        <taxon>Propionibacteriales</taxon>
        <taxon>Nocardioidaceae</taxon>
        <taxon>Nocardioides</taxon>
    </lineage>
</organism>
<evidence type="ECO:0000313" key="2">
    <source>
        <dbReference type="Proteomes" id="UP001596135"/>
    </source>
</evidence>
<comment type="caution">
    <text evidence="1">The sequence shown here is derived from an EMBL/GenBank/DDBJ whole genome shotgun (WGS) entry which is preliminary data.</text>
</comment>
<gene>
    <name evidence="1" type="ORF">ACFPYL_04540</name>
</gene>
<dbReference type="RefSeq" id="WP_379150823.1">
    <property type="nucleotide sequence ID" value="NZ_JBHSRJ010000002.1"/>
</dbReference>
<reference evidence="2" key="1">
    <citation type="journal article" date="2019" name="Int. J. Syst. Evol. Microbiol.">
        <title>The Global Catalogue of Microorganisms (GCM) 10K type strain sequencing project: providing services to taxonomists for standard genome sequencing and annotation.</title>
        <authorList>
            <consortium name="The Broad Institute Genomics Platform"/>
            <consortium name="The Broad Institute Genome Sequencing Center for Infectious Disease"/>
            <person name="Wu L."/>
            <person name="Ma J."/>
        </authorList>
    </citation>
    <scope>NUCLEOTIDE SEQUENCE [LARGE SCALE GENOMIC DNA]</scope>
    <source>
        <strain evidence="2">CCUG 54522</strain>
    </source>
</reference>
<protein>
    <submittedName>
        <fullName evidence="1">Uncharacterized protein</fullName>
    </submittedName>
</protein>
<evidence type="ECO:0000313" key="1">
    <source>
        <dbReference type="EMBL" id="MFC6042324.1"/>
    </source>
</evidence>